<name>A0A6C0L7D2_9ZZZZ</name>
<dbReference type="AlphaFoldDB" id="A0A6C0L7D2"/>
<dbReference type="EMBL" id="MN740442">
    <property type="protein sequence ID" value="QHU26503.1"/>
    <property type="molecule type" value="Genomic_DNA"/>
</dbReference>
<evidence type="ECO:0000313" key="1">
    <source>
        <dbReference type="EMBL" id="QHU26503.1"/>
    </source>
</evidence>
<reference evidence="1" key="1">
    <citation type="journal article" date="2020" name="Nature">
        <title>Giant virus diversity and host interactions through global metagenomics.</title>
        <authorList>
            <person name="Schulz F."/>
            <person name="Roux S."/>
            <person name="Paez-Espino D."/>
            <person name="Jungbluth S."/>
            <person name="Walsh D.A."/>
            <person name="Denef V.J."/>
            <person name="McMahon K.D."/>
            <person name="Konstantinidis K.T."/>
            <person name="Eloe-Fadrosh E.A."/>
            <person name="Kyrpides N.C."/>
            <person name="Woyke T."/>
        </authorList>
    </citation>
    <scope>NUCLEOTIDE SEQUENCE</scope>
    <source>
        <strain evidence="1">GVMAG-M-3300027759-16</strain>
    </source>
</reference>
<sequence length="208" mass="23125">MQQQDQKKIHKYHLTVMSAMKWAKHELNHIGKIASVEDPDIQYSYAMSTLNGMLHLRNALRELVSDPAYSFQREDLLRTHDQVVRAIKHLIKDYSLDVNTIQLFNTRGVLGDLSNVKGTASTSPSMQTVNTRSASNKQPTWANVSAAKLAANKVAANKVAANKVAANKVAANANATRARSNTARINARPANVKRNNVTRKSPFWFLGF</sequence>
<organism evidence="1">
    <name type="scientific">viral metagenome</name>
    <dbReference type="NCBI Taxonomy" id="1070528"/>
    <lineage>
        <taxon>unclassified sequences</taxon>
        <taxon>metagenomes</taxon>
        <taxon>organismal metagenomes</taxon>
    </lineage>
</organism>
<protein>
    <submittedName>
        <fullName evidence="1">Uncharacterized protein</fullName>
    </submittedName>
</protein>
<proteinExistence type="predicted"/>
<accession>A0A6C0L7D2</accession>